<keyword evidence="1" id="KW-0173">Coenzyme A biosynthesis</keyword>
<keyword evidence="5" id="KW-1185">Reference proteome</keyword>
<feature type="non-terminal residue" evidence="4">
    <location>
        <position position="1"/>
    </location>
</feature>
<dbReference type="InterPro" id="IPR003382">
    <property type="entry name" value="Flavoprotein"/>
</dbReference>
<sequence>AKRGTATLLRARRRFRTHSRSPAVDASGAHQKRIQLVACEKMLAAFGRSLSMDRGEEEQETNNLLHFDDDEQKESTTLTEAAAVALKDAKVREMLAAFRNEGPQALQRYVDDPACSDALDVLRGQSTGMVVPRPGEPVVEGSIVEPAAAVDDPRTRIAAEGLQKPQVREMLEAFRREGPAALQRFAGDPDCASVVARLRGVAPPPPPKKTPPATRRPRILLGATGSVATVKVPKLAVQLKAFADVRVVATERGRFFLGKARTYDGAAYGAFEQAQIEILSDDDEWARWNQVGDPVLHVDLREWADLLLIAPLGANTLAKLANGLCDDLLSCTARAWDLDKPVVVAPAMNTAMWSHPMTAHHLAALRGVYGAAVVAPVSKALACGDVGIG</sequence>
<protein>
    <recommendedName>
        <fullName evidence="3">Flavoprotein domain-containing protein</fullName>
    </recommendedName>
</protein>
<dbReference type="PANTHER" id="PTHR14359:SF6">
    <property type="entry name" value="PHOSPHOPANTOTHENOYLCYSTEINE DECARBOXYLASE"/>
    <property type="match status" value="1"/>
</dbReference>
<reference evidence="4" key="1">
    <citation type="submission" date="2021-11" db="EMBL/GenBank/DDBJ databases">
        <authorList>
            <consortium name="Genoscope - CEA"/>
            <person name="William W."/>
        </authorList>
    </citation>
    <scope>NUCLEOTIDE SEQUENCE</scope>
</reference>
<accession>A0A8J2X3Y8</accession>
<dbReference type="PANTHER" id="PTHR14359">
    <property type="entry name" value="HOMO-OLIGOMERIC FLAVIN CONTAINING CYS DECARBOXYLASE FAMILY"/>
    <property type="match status" value="1"/>
</dbReference>
<gene>
    <name evidence="4" type="ORF">PECAL_5P26440</name>
</gene>
<dbReference type="Gene3D" id="3.40.50.1950">
    <property type="entry name" value="Flavin prenyltransferase-like"/>
    <property type="match status" value="1"/>
</dbReference>
<evidence type="ECO:0000256" key="2">
    <source>
        <dbReference type="ARBA" id="ARBA00038350"/>
    </source>
</evidence>
<organism evidence="4 5">
    <name type="scientific">Pelagomonas calceolata</name>
    <dbReference type="NCBI Taxonomy" id="35677"/>
    <lineage>
        <taxon>Eukaryota</taxon>
        <taxon>Sar</taxon>
        <taxon>Stramenopiles</taxon>
        <taxon>Ochrophyta</taxon>
        <taxon>Pelagophyceae</taxon>
        <taxon>Pelagomonadales</taxon>
        <taxon>Pelagomonadaceae</taxon>
        <taxon>Pelagomonas</taxon>
    </lineage>
</organism>
<dbReference type="EMBL" id="CAKKNE010000005">
    <property type="protein sequence ID" value="CAH0378126.1"/>
    <property type="molecule type" value="Genomic_DNA"/>
</dbReference>
<evidence type="ECO:0000259" key="3">
    <source>
        <dbReference type="Pfam" id="PF02441"/>
    </source>
</evidence>
<feature type="domain" description="Flavoprotein" evidence="3">
    <location>
        <begin position="218"/>
        <end position="365"/>
    </location>
</feature>
<comment type="similarity">
    <text evidence="2">Belongs to the HFCD (homooligomeric flavin containing Cys decarboxylase) superfamily.</text>
</comment>
<evidence type="ECO:0000313" key="5">
    <source>
        <dbReference type="Proteomes" id="UP000789595"/>
    </source>
</evidence>
<dbReference type="GO" id="GO:0015937">
    <property type="term" value="P:coenzyme A biosynthetic process"/>
    <property type="evidence" value="ECO:0007669"/>
    <property type="project" value="UniProtKB-KW"/>
</dbReference>
<proteinExistence type="inferred from homology"/>
<dbReference type="AlphaFoldDB" id="A0A8J2X3Y8"/>
<dbReference type="OrthoDB" id="1532798at2759"/>
<comment type="caution">
    <text evidence="4">The sequence shown here is derived from an EMBL/GenBank/DDBJ whole genome shotgun (WGS) entry which is preliminary data.</text>
</comment>
<dbReference type="Pfam" id="PF02441">
    <property type="entry name" value="Flavoprotein"/>
    <property type="match status" value="1"/>
</dbReference>
<feature type="non-terminal residue" evidence="4">
    <location>
        <position position="389"/>
    </location>
</feature>
<name>A0A8J2X3Y8_9STRA</name>
<evidence type="ECO:0000313" key="4">
    <source>
        <dbReference type="EMBL" id="CAH0378126.1"/>
    </source>
</evidence>
<dbReference type="GO" id="GO:0071513">
    <property type="term" value="C:phosphopantothenoylcysteine decarboxylase complex"/>
    <property type="evidence" value="ECO:0007669"/>
    <property type="project" value="TreeGrafter"/>
</dbReference>
<dbReference type="GO" id="GO:0010181">
    <property type="term" value="F:FMN binding"/>
    <property type="evidence" value="ECO:0007669"/>
    <property type="project" value="TreeGrafter"/>
</dbReference>
<dbReference type="GO" id="GO:0004633">
    <property type="term" value="F:phosphopantothenoylcysteine decarboxylase activity"/>
    <property type="evidence" value="ECO:0007669"/>
    <property type="project" value="TreeGrafter"/>
</dbReference>
<dbReference type="Proteomes" id="UP000789595">
    <property type="component" value="Unassembled WGS sequence"/>
</dbReference>
<dbReference type="InterPro" id="IPR036551">
    <property type="entry name" value="Flavin_trans-like"/>
</dbReference>
<evidence type="ECO:0000256" key="1">
    <source>
        <dbReference type="ARBA" id="ARBA00022993"/>
    </source>
</evidence>
<dbReference type="SUPFAM" id="SSF52507">
    <property type="entry name" value="Homo-oligomeric flavin-containing Cys decarboxylases, HFCD"/>
    <property type="match status" value="1"/>
</dbReference>